<dbReference type="Pfam" id="PF04991">
    <property type="entry name" value="LicD"/>
    <property type="match status" value="1"/>
</dbReference>
<gene>
    <name evidence="3" type="ORF">M0811_00676</name>
</gene>
<reference evidence="3" key="1">
    <citation type="submission" date="2022-10" db="EMBL/GenBank/DDBJ databases">
        <title>Novel sulphate-reducing endosymbionts in the free-living metamonad Anaeramoeba.</title>
        <authorList>
            <person name="Jerlstrom-Hultqvist J."/>
            <person name="Cepicka I."/>
            <person name="Gallot-Lavallee L."/>
            <person name="Salas-Leiva D."/>
            <person name="Curtis B.A."/>
            <person name="Zahonova K."/>
            <person name="Pipaliya S."/>
            <person name="Dacks J."/>
            <person name="Roger A.J."/>
        </authorList>
    </citation>
    <scope>NUCLEOTIDE SEQUENCE</scope>
    <source>
        <strain evidence="3">BMAN</strain>
    </source>
</reference>
<keyword evidence="4" id="KW-1185">Reference proteome</keyword>
<feature type="domain" description="LicD/FKTN/FKRP nucleotidyltransferase" evidence="2">
    <location>
        <begin position="62"/>
        <end position="100"/>
    </location>
</feature>
<keyword evidence="1" id="KW-0812">Transmembrane</keyword>
<feature type="transmembrane region" description="Helical" evidence="1">
    <location>
        <begin position="12"/>
        <end position="32"/>
    </location>
</feature>
<dbReference type="InterPro" id="IPR007074">
    <property type="entry name" value="LicD/FKTN/FKRP_NTP_transf"/>
</dbReference>
<keyword evidence="1" id="KW-0472">Membrane</keyword>
<dbReference type="AlphaFoldDB" id="A0A9Q0LMC8"/>
<dbReference type="PANTHER" id="PTHR13627">
    <property type="entry name" value="FUKUTIN RELATED PROTEIN"/>
    <property type="match status" value="1"/>
</dbReference>
<sequence length="219" mass="25846">MCQCCYTRKFKHFLVVFVFIAITTSFICYKYVPHHYFTDPCFASDELIHDLRFVIQKFDECAQKENITYWVDFGTLLGAVRHHDVIPWDSDADVSILYEDRYKIDNCKQWLKNDYGMNLNSLAGFYGQATLDVFRWVLKDDRYVVDGAHETGNAFMDDYYSFPASDLFPLTRIPFNDFAVNAPAHPVAFAKMRYGPTCMAIGMPYKVRCLWEYWFKFFK</sequence>
<proteinExistence type="predicted"/>
<dbReference type="PANTHER" id="PTHR13627:SF35">
    <property type="entry name" value="LICD FAMILY PROTEIN"/>
    <property type="match status" value="1"/>
</dbReference>
<dbReference type="GO" id="GO:0009100">
    <property type="term" value="P:glycoprotein metabolic process"/>
    <property type="evidence" value="ECO:0007669"/>
    <property type="project" value="UniProtKB-ARBA"/>
</dbReference>
<organism evidence="3 4">
    <name type="scientific">Anaeramoeba ignava</name>
    <name type="common">Anaerobic marine amoeba</name>
    <dbReference type="NCBI Taxonomy" id="1746090"/>
    <lineage>
        <taxon>Eukaryota</taxon>
        <taxon>Metamonada</taxon>
        <taxon>Anaeramoebidae</taxon>
        <taxon>Anaeramoeba</taxon>
    </lineage>
</organism>
<comment type="caution">
    <text evidence="3">The sequence shown here is derived from an EMBL/GenBank/DDBJ whole genome shotgun (WGS) entry which is preliminary data.</text>
</comment>
<protein>
    <submittedName>
        <fullName evidence="3">Fukutin-related protein</fullName>
    </submittedName>
</protein>
<evidence type="ECO:0000313" key="4">
    <source>
        <dbReference type="Proteomes" id="UP001149090"/>
    </source>
</evidence>
<keyword evidence="1" id="KW-1133">Transmembrane helix</keyword>
<evidence type="ECO:0000313" key="3">
    <source>
        <dbReference type="EMBL" id="KAJ5074048.1"/>
    </source>
</evidence>
<dbReference type="InterPro" id="IPR052613">
    <property type="entry name" value="LicD_transferase"/>
</dbReference>
<name>A0A9Q0LMC8_ANAIG</name>
<dbReference type="Proteomes" id="UP001149090">
    <property type="component" value="Unassembled WGS sequence"/>
</dbReference>
<accession>A0A9Q0LMC8</accession>
<evidence type="ECO:0000256" key="1">
    <source>
        <dbReference type="SAM" id="Phobius"/>
    </source>
</evidence>
<dbReference type="EMBL" id="JAPDFW010000070">
    <property type="protein sequence ID" value="KAJ5074048.1"/>
    <property type="molecule type" value="Genomic_DNA"/>
</dbReference>
<dbReference type="OrthoDB" id="444255at2759"/>
<evidence type="ECO:0000259" key="2">
    <source>
        <dbReference type="Pfam" id="PF04991"/>
    </source>
</evidence>
<dbReference type="OMA" id="KWKCWLP"/>